<dbReference type="OrthoDB" id="3243223at2"/>
<name>A0A087E6U0_9BIFI</name>
<proteinExistence type="predicted"/>
<accession>A0A087E6U0</accession>
<comment type="caution">
    <text evidence="1">The sequence shown here is derived from an EMBL/GenBank/DDBJ whole genome shotgun (WGS) entry which is preliminary data.</text>
</comment>
<protein>
    <submittedName>
        <fullName evidence="1">Uncharacterized protein</fullName>
    </submittedName>
</protein>
<dbReference type="Proteomes" id="UP000029003">
    <property type="component" value="Unassembled WGS sequence"/>
</dbReference>
<dbReference type="AlphaFoldDB" id="A0A087E6U0"/>
<evidence type="ECO:0000313" key="2">
    <source>
        <dbReference type="Proteomes" id="UP000029003"/>
    </source>
</evidence>
<organism evidence="1 2">
    <name type="scientific">Bifidobacterium thermacidophilum subsp. thermacidophilum</name>
    <dbReference type="NCBI Taxonomy" id="79262"/>
    <lineage>
        <taxon>Bacteria</taxon>
        <taxon>Bacillati</taxon>
        <taxon>Actinomycetota</taxon>
        <taxon>Actinomycetes</taxon>
        <taxon>Bifidobacteriales</taxon>
        <taxon>Bifidobacteriaceae</taxon>
        <taxon>Bifidobacterium</taxon>
    </lineage>
</organism>
<gene>
    <name evidence="1" type="ORF">THER5_0955</name>
</gene>
<evidence type="ECO:0000313" key="1">
    <source>
        <dbReference type="EMBL" id="KFJ03491.1"/>
    </source>
</evidence>
<dbReference type="RefSeq" id="WP_029575996.1">
    <property type="nucleotide sequence ID" value="NZ_JGZT01000005.1"/>
</dbReference>
<sequence length="355" mass="38717">MFLTIPSDFPAAPGLVVDDFCWVTVRRGPGGYVLRNYVCLQGGGGITALADGASCVFHAAEATPRALGLAVCGIIDWNIDHRGNLIAQGDPPGWKELCEPIGKGAARWNHAMECLVSQTSKGFHLSVPVPSLRGWDTDSRVREGEMDVDSFDPEVLGHALLDIYDRVDAWCARNGRNPRTGMPCPLREDLGSDGVLVLTPTAYFEEEYHHPGHAVIREYFYHPDAHLPVVEVTGEEWLNHWKDGIAAWLCWRVVPAGGVDGLLGVWQAAHGRAVEVSSVGCEGEPGVGCFSSRGVVSNRSWASYWFRRVLVSGGVLELVLDVRQPGRRGRLAAKAVRAWERCARHAQLLPPGTQA</sequence>
<dbReference type="EMBL" id="JGZT01000005">
    <property type="protein sequence ID" value="KFJ03491.1"/>
    <property type="molecule type" value="Genomic_DNA"/>
</dbReference>
<reference evidence="1 2" key="1">
    <citation type="submission" date="2014-03" db="EMBL/GenBank/DDBJ databases">
        <title>Genomics of Bifidobacteria.</title>
        <authorList>
            <person name="Ventura M."/>
            <person name="Milani C."/>
            <person name="Lugli G.A."/>
        </authorList>
    </citation>
    <scope>NUCLEOTIDE SEQUENCE [LARGE SCALE GENOMIC DNA]</scope>
    <source>
        <strain evidence="1 2">LMG 21395</strain>
    </source>
</reference>